<protein>
    <recommendedName>
        <fullName evidence="6">DUF2637 domain-containing protein</fullName>
    </recommendedName>
</protein>
<keyword evidence="2" id="KW-0472">Membrane</keyword>
<dbReference type="AlphaFoldDB" id="A0A1I6V814"/>
<dbReference type="EMBL" id="FPAB01000007">
    <property type="protein sequence ID" value="SFT09883.1"/>
    <property type="molecule type" value="Genomic_DNA"/>
</dbReference>
<dbReference type="Pfam" id="PF10935">
    <property type="entry name" value="DUF2637"/>
    <property type="match status" value="1"/>
</dbReference>
<keyword evidence="3" id="KW-0732">Signal</keyword>
<evidence type="ECO:0000256" key="3">
    <source>
        <dbReference type="SAM" id="SignalP"/>
    </source>
</evidence>
<sequence>MRARLARVDAVLVHAVIAAALSFAHIHDLTAAAGQDGWKAWAYPISVDLLLVAAWRRLRTSDTGKTAGWCWFLIALTASLGANLATAGLLDLDDVPVWLRILVAGWPAVAFLGGTLLAHTPHPLPPASPVEERPAVSAPATGPPLDPPAVSEPTERPQEVAVPAALLEHARKVAAEHLARTGTPIDTPTLRARLSVPEPFAESIRTPPLKGALVARLHRFRDLVRIGPVQVGTANDRRGREKHTAAWTAPRCGFSAEYDTRSAAELAARTHRCPVR</sequence>
<keyword evidence="2" id="KW-0812">Transmembrane</keyword>
<keyword evidence="2" id="KW-1133">Transmembrane helix</keyword>
<dbReference type="Proteomes" id="UP000198873">
    <property type="component" value="Unassembled WGS sequence"/>
</dbReference>
<proteinExistence type="predicted"/>
<evidence type="ECO:0000256" key="2">
    <source>
        <dbReference type="SAM" id="Phobius"/>
    </source>
</evidence>
<dbReference type="InterPro" id="IPR007806">
    <property type="entry name" value="SpdB"/>
</dbReference>
<name>A0A1I6V814_9ACTN</name>
<evidence type="ECO:0008006" key="6">
    <source>
        <dbReference type="Google" id="ProtNLM"/>
    </source>
</evidence>
<evidence type="ECO:0000313" key="5">
    <source>
        <dbReference type="Proteomes" id="UP000198873"/>
    </source>
</evidence>
<dbReference type="InterPro" id="IPR021235">
    <property type="entry name" value="DUF2637"/>
</dbReference>
<dbReference type="STRING" id="1176198.SAMN05444716_107174"/>
<evidence type="ECO:0000256" key="1">
    <source>
        <dbReference type="SAM" id="MobiDB-lite"/>
    </source>
</evidence>
<feature type="transmembrane region" description="Helical" evidence="2">
    <location>
        <begin position="70"/>
        <end position="91"/>
    </location>
</feature>
<feature type="signal peptide" evidence="3">
    <location>
        <begin position="1"/>
        <end position="24"/>
    </location>
</feature>
<evidence type="ECO:0000313" key="4">
    <source>
        <dbReference type="EMBL" id="SFT09883.1"/>
    </source>
</evidence>
<feature type="region of interest" description="Disordered" evidence="1">
    <location>
        <begin position="123"/>
        <end position="157"/>
    </location>
</feature>
<feature type="chain" id="PRO_5039068198" description="DUF2637 domain-containing protein" evidence="3">
    <location>
        <begin position="25"/>
        <end position="276"/>
    </location>
</feature>
<keyword evidence="5" id="KW-1185">Reference proteome</keyword>
<organism evidence="4 5">
    <name type="scientific">Streptomyces harbinensis</name>
    <dbReference type="NCBI Taxonomy" id="1176198"/>
    <lineage>
        <taxon>Bacteria</taxon>
        <taxon>Bacillati</taxon>
        <taxon>Actinomycetota</taxon>
        <taxon>Actinomycetes</taxon>
        <taxon>Kitasatosporales</taxon>
        <taxon>Streptomycetaceae</taxon>
        <taxon>Streptomyces</taxon>
    </lineage>
</organism>
<feature type="transmembrane region" description="Helical" evidence="2">
    <location>
        <begin position="97"/>
        <end position="118"/>
    </location>
</feature>
<gene>
    <name evidence="4" type="ORF">SAMN05444716_107174</name>
</gene>
<reference evidence="5" key="1">
    <citation type="submission" date="2016-10" db="EMBL/GenBank/DDBJ databases">
        <authorList>
            <person name="Varghese N."/>
            <person name="Submissions S."/>
        </authorList>
    </citation>
    <scope>NUCLEOTIDE SEQUENCE [LARGE SCALE GENOMIC DNA]</scope>
    <source>
        <strain evidence="5">CGMCC 4.7047</strain>
    </source>
</reference>
<accession>A0A1I6V814</accession>
<dbReference type="Pfam" id="PF05122">
    <property type="entry name" value="SpdB"/>
    <property type="match status" value="1"/>
</dbReference>